<dbReference type="Gene3D" id="3.30.200.20">
    <property type="entry name" value="Phosphorylase Kinase, domain 1"/>
    <property type="match status" value="1"/>
</dbReference>
<keyword evidence="4" id="KW-1185">Reference proteome</keyword>
<dbReference type="SUPFAM" id="SSF56112">
    <property type="entry name" value="Protein kinase-like (PK-like)"/>
    <property type="match status" value="1"/>
</dbReference>
<protein>
    <recommendedName>
        <fullName evidence="2">Aminoglycoside phosphotransferase domain-containing protein</fullName>
    </recommendedName>
</protein>
<dbReference type="InterPro" id="IPR050249">
    <property type="entry name" value="Pseudomonas-type_ThrB"/>
</dbReference>
<dbReference type="PANTHER" id="PTHR21064">
    <property type="entry name" value="AMINOGLYCOSIDE PHOSPHOTRANSFERASE DOMAIN-CONTAINING PROTEIN-RELATED"/>
    <property type="match status" value="1"/>
</dbReference>
<evidence type="ECO:0000313" key="4">
    <source>
        <dbReference type="Proteomes" id="UP000215224"/>
    </source>
</evidence>
<gene>
    <name evidence="3" type="ORF">BC6307_07330</name>
</gene>
<dbReference type="AlphaFoldDB" id="A0A223KP53"/>
<accession>A0A223KP53</accession>
<dbReference type="EMBL" id="CP018866">
    <property type="protein sequence ID" value="AST91103.1"/>
    <property type="molecule type" value="Genomic_DNA"/>
</dbReference>
<dbReference type="STRING" id="1314751.GCA_001591425_00306"/>
<dbReference type="KEGG" id="bcoh:BC6307_07330"/>
<name>A0A223KP53_9BACI</name>
<reference evidence="3 4" key="1">
    <citation type="submission" date="2016-12" db="EMBL/GenBank/DDBJ databases">
        <title>The whole genome sequencing and assembly of Bacillus cohnii DSM 6307T strain.</title>
        <authorList>
            <person name="Lee Y.-J."/>
            <person name="Yi H."/>
            <person name="Bahn Y.-S."/>
            <person name="Kim J.F."/>
            <person name="Lee D.-W."/>
        </authorList>
    </citation>
    <scope>NUCLEOTIDE SEQUENCE [LARGE SCALE GENOMIC DNA]</scope>
    <source>
        <strain evidence="3 4">DSM 6307</strain>
    </source>
</reference>
<proteinExistence type="inferred from homology"/>
<dbReference type="InterPro" id="IPR002575">
    <property type="entry name" value="Aminoglycoside_PTrfase"/>
</dbReference>
<organism evidence="3 4">
    <name type="scientific">Sutcliffiella cohnii</name>
    <dbReference type="NCBI Taxonomy" id="33932"/>
    <lineage>
        <taxon>Bacteria</taxon>
        <taxon>Bacillati</taxon>
        <taxon>Bacillota</taxon>
        <taxon>Bacilli</taxon>
        <taxon>Bacillales</taxon>
        <taxon>Bacillaceae</taxon>
        <taxon>Sutcliffiella</taxon>
    </lineage>
</organism>
<dbReference type="PANTHER" id="PTHR21064:SF6">
    <property type="entry name" value="AMINOGLYCOSIDE PHOSPHOTRANSFERASE DOMAIN-CONTAINING PROTEIN"/>
    <property type="match status" value="1"/>
</dbReference>
<feature type="domain" description="Aminoglycoside phosphotransferase" evidence="2">
    <location>
        <begin position="24"/>
        <end position="221"/>
    </location>
</feature>
<dbReference type="GO" id="GO:0019202">
    <property type="term" value="F:amino acid kinase activity"/>
    <property type="evidence" value="ECO:0007669"/>
    <property type="project" value="TreeGrafter"/>
</dbReference>
<dbReference type="Pfam" id="PF01636">
    <property type="entry name" value="APH"/>
    <property type="match status" value="1"/>
</dbReference>
<comment type="similarity">
    <text evidence="1">Belongs to the pseudomonas-type ThrB family.</text>
</comment>
<dbReference type="Proteomes" id="UP000215224">
    <property type="component" value="Chromosome"/>
</dbReference>
<evidence type="ECO:0000313" key="3">
    <source>
        <dbReference type="EMBL" id="AST91103.1"/>
    </source>
</evidence>
<evidence type="ECO:0000256" key="1">
    <source>
        <dbReference type="ARBA" id="ARBA00038240"/>
    </source>
</evidence>
<sequence>MNNTDISLICLNWALDIKDSKILSDRSYLVISTNDERFILKVKGNIAETERENELLYFLESKGLKVQTPLKSKKDELIVTHNNKNFVLYNFIEGEVHSAVHYLQNHNDSNLLGETIAYMHRDLRDVQYTEQFNQKNLYKMVSEFAIKEVFKVDADSNLKSCLECLDKELKNNIESLPRQLIHRDTHIFNFVLNGDKLSAVIDFEIAEVNARLFDVCYCSTSLLNEIFSNIEQRENWFSFVERLFTSYNKVNRLTAEEKDSIYHVMLSIQLIFMAFFSNDVGLYKRNKEMFVWIYTHRDRIQKTVR</sequence>
<dbReference type="RefSeq" id="WP_066411150.1">
    <property type="nucleotide sequence ID" value="NZ_CP018866.1"/>
</dbReference>
<dbReference type="InterPro" id="IPR011009">
    <property type="entry name" value="Kinase-like_dom_sf"/>
</dbReference>
<evidence type="ECO:0000259" key="2">
    <source>
        <dbReference type="Pfam" id="PF01636"/>
    </source>
</evidence>
<dbReference type="Gene3D" id="3.90.1200.10">
    <property type="match status" value="1"/>
</dbReference>